<keyword evidence="1" id="KW-0808">Transferase</keyword>
<organism evidence="9 10">
    <name type="scientific">Dietzia psychralcaliphila</name>
    <dbReference type="NCBI Taxonomy" id="139021"/>
    <lineage>
        <taxon>Bacteria</taxon>
        <taxon>Bacillati</taxon>
        <taxon>Actinomycetota</taxon>
        <taxon>Actinomycetes</taxon>
        <taxon>Mycobacteriales</taxon>
        <taxon>Dietziaceae</taxon>
        <taxon>Dietzia</taxon>
    </lineage>
</organism>
<comment type="catalytic activity">
    <reaction evidence="7">
        <text>L-tyrosyl-[protein] + ATP = O-(5'-adenylyl)-L-tyrosyl-[protein] + diphosphate</text>
        <dbReference type="Rhea" id="RHEA:54288"/>
        <dbReference type="Rhea" id="RHEA-COMP:10136"/>
        <dbReference type="Rhea" id="RHEA-COMP:13846"/>
        <dbReference type="ChEBI" id="CHEBI:30616"/>
        <dbReference type="ChEBI" id="CHEBI:33019"/>
        <dbReference type="ChEBI" id="CHEBI:46858"/>
        <dbReference type="ChEBI" id="CHEBI:83624"/>
        <dbReference type="EC" id="2.7.7.108"/>
    </reaction>
</comment>
<dbReference type="Proteomes" id="UP000244903">
    <property type="component" value="Chromosome"/>
</dbReference>
<evidence type="ECO:0000256" key="7">
    <source>
        <dbReference type="ARBA" id="ARBA00048696"/>
    </source>
</evidence>
<reference evidence="9 10" key="1">
    <citation type="submission" date="2016-04" db="EMBL/GenBank/DDBJ databases">
        <title>Complete genome sequence of the haloalkaliphilic hydrocarbon-degrading bacterium Dietzia psychralcaliphila ILA-1T, isolated from a drain of a fish product-processing plant.</title>
        <authorList>
            <person name="Zhao J."/>
            <person name="Hu B."/>
            <person name="Geng S."/>
            <person name="Nie Y."/>
            <person name="Tang Y."/>
        </authorList>
    </citation>
    <scope>NUCLEOTIDE SEQUENCE [LARGE SCALE GENOMIC DNA]</scope>
    <source>
        <strain evidence="9 10">ILA-1</strain>
    </source>
</reference>
<sequence length="270" mass="29107">MTRHPATDAMLAVSALEGWRPEDDDDEVLDLIDRAAPGRLIRLHVLRTLPPEATRRPRPGILSRRTPYLIRGTRVLENSLGITSARALIRAEALLAVAGGARLLRDHAHAPATVSGVHASLFGEVFAWAGLPRIVGLTKQGSTFAPAARVAMMTAPLENPAELVADALAAASGTATRATTVAVALANWYARFNYVHPFREGNGRAAAVAALLAARAHGVDLDFTRTDRESWVQAAVSSMPVPPRRNVDPTAHRFEFLRVTMDRCGTTHDL</sequence>
<evidence type="ECO:0000313" key="9">
    <source>
        <dbReference type="EMBL" id="AWH94248.1"/>
    </source>
</evidence>
<evidence type="ECO:0000313" key="10">
    <source>
        <dbReference type="Proteomes" id="UP000244903"/>
    </source>
</evidence>
<dbReference type="InterPro" id="IPR036597">
    <property type="entry name" value="Fido-like_dom_sf"/>
</dbReference>
<protein>
    <recommendedName>
        <fullName evidence="5">protein adenylyltransferase</fullName>
        <ecNumber evidence="5">2.7.7.108</ecNumber>
    </recommendedName>
</protein>
<dbReference type="KEGG" id="dpc:A6048_00535"/>
<keyword evidence="10" id="KW-1185">Reference proteome</keyword>
<keyword evidence="3" id="KW-0547">Nucleotide-binding</keyword>
<name>A0AAD0JN60_9ACTN</name>
<dbReference type="AlphaFoldDB" id="A0AAD0JN60"/>
<dbReference type="GO" id="GO:0070733">
    <property type="term" value="F:AMPylase activity"/>
    <property type="evidence" value="ECO:0007669"/>
    <property type="project" value="UniProtKB-EC"/>
</dbReference>
<dbReference type="GO" id="GO:0051302">
    <property type="term" value="P:regulation of cell division"/>
    <property type="evidence" value="ECO:0007669"/>
    <property type="project" value="TreeGrafter"/>
</dbReference>
<dbReference type="PANTHER" id="PTHR39560">
    <property type="entry name" value="PROTEIN ADENYLYLTRANSFERASE FIC-RELATED"/>
    <property type="match status" value="1"/>
</dbReference>
<keyword evidence="2" id="KW-0548">Nucleotidyltransferase</keyword>
<accession>A0AAD0JN60</accession>
<dbReference type="RefSeq" id="WP_107747768.1">
    <property type="nucleotide sequence ID" value="NZ_CP015453.1"/>
</dbReference>
<dbReference type="EMBL" id="CP015453">
    <property type="protein sequence ID" value="AWH94248.1"/>
    <property type="molecule type" value="Genomic_DNA"/>
</dbReference>
<evidence type="ECO:0000256" key="3">
    <source>
        <dbReference type="ARBA" id="ARBA00022741"/>
    </source>
</evidence>
<dbReference type="SUPFAM" id="SSF140931">
    <property type="entry name" value="Fic-like"/>
    <property type="match status" value="1"/>
</dbReference>
<dbReference type="Pfam" id="PF02661">
    <property type="entry name" value="Fic"/>
    <property type="match status" value="1"/>
</dbReference>
<comment type="catalytic activity">
    <reaction evidence="6">
        <text>L-threonyl-[protein] + ATP = 3-O-(5'-adenylyl)-L-threonyl-[protein] + diphosphate</text>
        <dbReference type="Rhea" id="RHEA:54292"/>
        <dbReference type="Rhea" id="RHEA-COMP:11060"/>
        <dbReference type="Rhea" id="RHEA-COMP:13847"/>
        <dbReference type="ChEBI" id="CHEBI:30013"/>
        <dbReference type="ChEBI" id="CHEBI:30616"/>
        <dbReference type="ChEBI" id="CHEBI:33019"/>
        <dbReference type="ChEBI" id="CHEBI:138113"/>
        <dbReference type="EC" id="2.7.7.108"/>
    </reaction>
</comment>
<proteinExistence type="predicted"/>
<dbReference type="EC" id="2.7.7.108" evidence="5"/>
<keyword evidence="4" id="KW-0067">ATP-binding</keyword>
<dbReference type="PANTHER" id="PTHR39560:SF1">
    <property type="entry name" value="PROTEIN ADENYLYLTRANSFERASE FIC-RELATED"/>
    <property type="match status" value="1"/>
</dbReference>
<evidence type="ECO:0000256" key="2">
    <source>
        <dbReference type="ARBA" id="ARBA00022695"/>
    </source>
</evidence>
<evidence type="ECO:0000256" key="1">
    <source>
        <dbReference type="ARBA" id="ARBA00022679"/>
    </source>
</evidence>
<dbReference type="GO" id="GO:0005524">
    <property type="term" value="F:ATP binding"/>
    <property type="evidence" value="ECO:0007669"/>
    <property type="project" value="UniProtKB-KW"/>
</dbReference>
<dbReference type="InterPro" id="IPR003812">
    <property type="entry name" value="Fido"/>
</dbReference>
<evidence type="ECO:0000256" key="4">
    <source>
        <dbReference type="ARBA" id="ARBA00022840"/>
    </source>
</evidence>
<dbReference type="PROSITE" id="PS51459">
    <property type="entry name" value="FIDO"/>
    <property type="match status" value="1"/>
</dbReference>
<evidence type="ECO:0000259" key="8">
    <source>
        <dbReference type="PROSITE" id="PS51459"/>
    </source>
</evidence>
<dbReference type="Gene3D" id="1.10.3290.10">
    <property type="entry name" value="Fido-like domain"/>
    <property type="match status" value="1"/>
</dbReference>
<evidence type="ECO:0000256" key="6">
    <source>
        <dbReference type="ARBA" id="ARBA00047939"/>
    </source>
</evidence>
<gene>
    <name evidence="9" type="ORF">A6048_00535</name>
</gene>
<feature type="domain" description="Fido" evidence="8">
    <location>
        <begin position="109"/>
        <end position="259"/>
    </location>
</feature>
<evidence type="ECO:0000256" key="5">
    <source>
        <dbReference type="ARBA" id="ARBA00034531"/>
    </source>
</evidence>